<proteinExistence type="predicted"/>
<sequence length="318" mass="33277">MSPAAGAARIGVISNPRSRALREGRFALGAAAASMPRAAPESREALVEALAGFAAEEVDLVAVQGGDGTLREVLTALPAAYGERPPAIAVLATGKTNLAARVLGSAGPGEAALARLRDAALRGSLRRRLLPVLEVARPGTEAAPLRGLLFGAGAFTEAKLLAERSLHRRGVHDRLAVLLALGGTALRSLGGRGHPLREGAPMGISADGAAMREGRRFLLLATPLDRLMLGLWPFWGEGEGPLRWLEVDAPPSRLPAALLAAFRGRPWRWMPGAGYRSGRAERIALRLEAPFVLDGEVFKPGPEGLLLSAPGRVAFVAP</sequence>
<dbReference type="EMBL" id="JACIJD010000008">
    <property type="protein sequence ID" value="MBB5694073.1"/>
    <property type="molecule type" value="Genomic_DNA"/>
</dbReference>
<name>A0A840YIZ8_9PROT</name>
<dbReference type="AlphaFoldDB" id="A0A840YIZ8"/>
<gene>
    <name evidence="2" type="ORF">FHS87_002113</name>
</gene>
<dbReference type="Proteomes" id="UP000580654">
    <property type="component" value="Unassembled WGS sequence"/>
</dbReference>
<feature type="domain" description="DAGKc" evidence="1">
    <location>
        <begin position="44"/>
        <end position="139"/>
    </location>
</feature>
<dbReference type="InterPro" id="IPR016064">
    <property type="entry name" value="NAD/diacylglycerol_kinase_sf"/>
</dbReference>
<dbReference type="Pfam" id="PF00781">
    <property type="entry name" value="DAGK_cat"/>
    <property type="match status" value="1"/>
</dbReference>
<evidence type="ECO:0000313" key="2">
    <source>
        <dbReference type="EMBL" id="MBB5694073.1"/>
    </source>
</evidence>
<dbReference type="Gene3D" id="3.40.50.10330">
    <property type="entry name" value="Probable inorganic polyphosphate/atp-NAD kinase, domain 1"/>
    <property type="match status" value="1"/>
</dbReference>
<dbReference type="InterPro" id="IPR001206">
    <property type="entry name" value="Diacylglycerol_kinase_cat_dom"/>
</dbReference>
<dbReference type="GO" id="GO:0016301">
    <property type="term" value="F:kinase activity"/>
    <property type="evidence" value="ECO:0007669"/>
    <property type="project" value="InterPro"/>
</dbReference>
<dbReference type="RefSeq" id="WP_184517453.1">
    <property type="nucleotide sequence ID" value="NZ_JACIJD010000008.1"/>
</dbReference>
<dbReference type="SUPFAM" id="SSF111331">
    <property type="entry name" value="NAD kinase/diacylglycerol kinase-like"/>
    <property type="match status" value="1"/>
</dbReference>
<accession>A0A840YIZ8</accession>
<organism evidence="2 3">
    <name type="scientific">Muricoccus pecuniae</name>
    <dbReference type="NCBI Taxonomy" id="693023"/>
    <lineage>
        <taxon>Bacteria</taxon>
        <taxon>Pseudomonadati</taxon>
        <taxon>Pseudomonadota</taxon>
        <taxon>Alphaproteobacteria</taxon>
        <taxon>Acetobacterales</taxon>
        <taxon>Roseomonadaceae</taxon>
        <taxon>Muricoccus</taxon>
    </lineage>
</organism>
<dbReference type="PROSITE" id="PS50146">
    <property type="entry name" value="DAGK"/>
    <property type="match status" value="1"/>
</dbReference>
<comment type="caution">
    <text evidence="2">The sequence shown here is derived from an EMBL/GenBank/DDBJ whole genome shotgun (WGS) entry which is preliminary data.</text>
</comment>
<reference evidence="2 3" key="1">
    <citation type="submission" date="2020-08" db="EMBL/GenBank/DDBJ databases">
        <title>Genomic Encyclopedia of Type Strains, Phase IV (KMG-IV): sequencing the most valuable type-strain genomes for metagenomic binning, comparative biology and taxonomic classification.</title>
        <authorList>
            <person name="Goeker M."/>
        </authorList>
    </citation>
    <scope>NUCLEOTIDE SEQUENCE [LARGE SCALE GENOMIC DNA]</scope>
    <source>
        <strain evidence="2 3">DSM 25622</strain>
    </source>
</reference>
<evidence type="ECO:0000313" key="3">
    <source>
        <dbReference type="Proteomes" id="UP000580654"/>
    </source>
</evidence>
<keyword evidence="3" id="KW-1185">Reference proteome</keyword>
<evidence type="ECO:0000259" key="1">
    <source>
        <dbReference type="PROSITE" id="PS50146"/>
    </source>
</evidence>
<dbReference type="InterPro" id="IPR017438">
    <property type="entry name" value="ATP-NAD_kinase_N"/>
</dbReference>
<protein>
    <recommendedName>
        <fullName evidence="1">DAGKc domain-containing protein</fullName>
    </recommendedName>
</protein>